<protein>
    <recommendedName>
        <fullName evidence="4">C2H2-type domain-containing protein</fullName>
    </recommendedName>
</protein>
<dbReference type="Proteomes" id="UP000315295">
    <property type="component" value="Unassembled WGS sequence"/>
</dbReference>
<feature type="compositionally biased region" description="Basic and acidic residues" evidence="3">
    <location>
        <begin position="171"/>
        <end position="195"/>
    </location>
</feature>
<dbReference type="Gene3D" id="3.30.160.60">
    <property type="entry name" value="Classic Zinc Finger"/>
    <property type="match status" value="1"/>
</dbReference>
<dbReference type="InterPro" id="IPR013087">
    <property type="entry name" value="Znf_C2H2_type"/>
</dbReference>
<feature type="compositionally biased region" description="Polar residues" evidence="3">
    <location>
        <begin position="211"/>
        <end position="220"/>
    </location>
</feature>
<evidence type="ECO:0000256" key="3">
    <source>
        <dbReference type="SAM" id="MobiDB-lite"/>
    </source>
</evidence>
<dbReference type="Gene3D" id="2.60.120.340">
    <property type="entry name" value="Nucleoplasmin core domain"/>
    <property type="match status" value="1"/>
</dbReference>
<evidence type="ECO:0000313" key="6">
    <source>
        <dbReference type="Proteomes" id="UP000315295"/>
    </source>
</evidence>
<sequence length="362" mass="39779">MQCACGEYNCAEVKSGQSLVVDPGEKLLHLSQACLDDLKKAKGGDPISLFAKVGDLKLVLGFLSAEKSPQLMFDIVFDEKFELSHNWKNGSVHFTGYKSKAPTLVDKGKAKVNVTEVAKKPIKSEQKEASSDDDDEFVGHQALAEGDSSKDFDESDDDSDSDDDSEEDEETPKKADVGKKRPAESSKTPANDKKPKFVTPEKIGSKKGSVHTATPHPSKQTGKKPATSDQSKQQAPKSSGAFHCQPCNRSFNSDGALQSHTKAKHSAAKTSNFLRHVAYFLNHVENVGQWFFRIRRQKNTLTSAAVCGSGGFRRTLQPAQPATKERERRPVNDHPDFADRLAGDILIHLPPSHVRCRLHRCN</sequence>
<feature type="region of interest" description="Disordered" evidence="3">
    <location>
        <begin position="143"/>
        <end position="246"/>
    </location>
</feature>
<evidence type="ECO:0000259" key="4">
    <source>
        <dbReference type="PROSITE" id="PS50157"/>
    </source>
</evidence>
<comment type="similarity">
    <text evidence="1">Belongs to the histone deacetylase HD2 family.</text>
</comment>
<keyword evidence="2" id="KW-0479">Metal-binding</keyword>
<reference evidence="5 6" key="1">
    <citation type="journal article" date="2019" name="G3 (Bethesda)">
        <title>Sequencing of a Wild Apple (Malus baccata) Genome Unravels the Differences Between Cultivated and Wild Apple Species Regarding Disease Resistance and Cold Tolerance.</title>
        <authorList>
            <person name="Chen X."/>
        </authorList>
    </citation>
    <scope>NUCLEOTIDE SEQUENCE [LARGE SCALE GENOMIC DNA]</scope>
    <source>
        <strain evidence="6">cv. Shandingzi</strain>
        <tissue evidence="5">Leaves</tissue>
    </source>
</reference>
<name>A0A540K856_MALBA</name>
<dbReference type="PROSITE" id="PS50157">
    <property type="entry name" value="ZINC_FINGER_C2H2_2"/>
    <property type="match status" value="1"/>
</dbReference>
<evidence type="ECO:0000256" key="2">
    <source>
        <dbReference type="PROSITE-ProRule" id="PRU00042"/>
    </source>
</evidence>
<dbReference type="GO" id="GO:0008270">
    <property type="term" value="F:zinc ion binding"/>
    <property type="evidence" value="ECO:0007669"/>
    <property type="project" value="UniProtKB-KW"/>
</dbReference>
<feature type="compositionally biased region" description="Acidic residues" evidence="3">
    <location>
        <begin position="153"/>
        <end position="170"/>
    </location>
</feature>
<keyword evidence="2" id="KW-0862">Zinc</keyword>
<dbReference type="EMBL" id="VIEB01001818">
    <property type="protein sequence ID" value="TQD70404.1"/>
    <property type="molecule type" value="Genomic_DNA"/>
</dbReference>
<dbReference type="Pfam" id="PF12874">
    <property type="entry name" value="zf-met"/>
    <property type="match status" value="1"/>
</dbReference>
<dbReference type="PROSITE" id="PS00028">
    <property type="entry name" value="ZINC_FINGER_C2H2_1"/>
    <property type="match status" value="1"/>
</dbReference>
<keyword evidence="2" id="KW-0863">Zinc-finger</keyword>
<dbReference type="SUPFAM" id="SSF57667">
    <property type="entry name" value="beta-beta-alpha zinc fingers"/>
    <property type="match status" value="1"/>
</dbReference>
<dbReference type="Pfam" id="PF17800">
    <property type="entry name" value="NPL"/>
    <property type="match status" value="1"/>
</dbReference>
<organism evidence="5 6">
    <name type="scientific">Malus baccata</name>
    <name type="common">Siberian crab apple</name>
    <name type="synonym">Pyrus baccata</name>
    <dbReference type="NCBI Taxonomy" id="106549"/>
    <lineage>
        <taxon>Eukaryota</taxon>
        <taxon>Viridiplantae</taxon>
        <taxon>Streptophyta</taxon>
        <taxon>Embryophyta</taxon>
        <taxon>Tracheophyta</taxon>
        <taxon>Spermatophyta</taxon>
        <taxon>Magnoliopsida</taxon>
        <taxon>eudicotyledons</taxon>
        <taxon>Gunneridae</taxon>
        <taxon>Pentapetalae</taxon>
        <taxon>rosids</taxon>
        <taxon>fabids</taxon>
        <taxon>Rosales</taxon>
        <taxon>Rosaceae</taxon>
        <taxon>Amygdaloideae</taxon>
        <taxon>Maleae</taxon>
        <taxon>Malus</taxon>
    </lineage>
</organism>
<evidence type="ECO:0000256" key="1">
    <source>
        <dbReference type="ARBA" id="ARBA00006673"/>
    </source>
</evidence>
<feature type="domain" description="C2H2-type" evidence="4">
    <location>
        <begin position="242"/>
        <end position="270"/>
    </location>
</feature>
<dbReference type="STRING" id="106549.A0A540K856"/>
<dbReference type="AlphaFoldDB" id="A0A540K856"/>
<dbReference type="InterPro" id="IPR036236">
    <property type="entry name" value="Znf_C2H2_sf"/>
</dbReference>
<evidence type="ECO:0000313" key="5">
    <source>
        <dbReference type="EMBL" id="TQD70404.1"/>
    </source>
</evidence>
<keyword evidence="6" id="KW-1185">Reference proteome</keyword>
<feature type="compositionally biased region" description="Basic and acidic residues" evidence="3">
    <location>
        <begin position="323"/>
        <end position="334"/>
    </location>
</feature>
<proteinExistence type="inferred from homology"/>
<feature type="region of interest" description="Disordered" evidence="3">
    <location>
        <begin position="312"/>
        <end position="334"/>
    </location>
</feature>
<comment type="caution">
    <text evidence="5">The sequence shown here is derived from an EMBL/GenBank/DDBJ whole genome shotgun (WGS) entry which is preliminary data.</text>
</comment>
<gene>
    <name evidence="5" type="ORF">C1H46_044059</name>
</gene>
<accession>A0A540K856</accession>
<feature type="compositionally biased region" description="Polar residues" evidence="3">
    <location>
        <begin position="227"/>
        <end position="237"/>
    </location>
</feature>
<dbReference type="InterPro" id="IPR041232">
    <property type="entry name" value="NPL"/>
</dbReference>